<dbReference type="AlphaFoldDB" id="A0A0L0DR02"/>
<dbReference type="InterPro" id="IPR001876">
    <property type="entry name" value="Znf_RanBP2"/>
</dbReference>
<keyword evidence="2 4" id="KW-0863">Zinc-finger</keyword>
<evidence type="ECO:0000256" key="3">
    <source>
        <dbReference type="ARBA" id="ARBA00022833"/>
    </source>
</evidence>
<dbReference type="SMART" id="SM00547">
    <property type="entry name" value="ZnF_RBZ"/>
    <property type="match status" value="4"/>
</dbReference>
<name>A0A0L0DR02_THETB</name>
<feature type="domain" description="RanBP2-type" evidence="6">
    <location>
        <begin position="136"/>
        <end position="165"/>
    </location>
</feature>
<feature type="region of interest" description="Disordered" evidence="5">
    <location>
        <begin position="98"/>
        <end position="132"/>
    </location>
</feature>
<evidence type="ECO:0000313" key="8">
    <source>
        <dbReference type="Proteomes" id="UP000054408"/>
    </source>
</evidence>
<dbReference type="STRING" id="461836.A0A0L0DR02"/>
<sequence length="270" mass="26540">MAATAAATAAAAAAAAAAMAAVPRVEESGGGGEFEGYTCRSCTLKTPPPATACAACAAPLPAPCPACTLINTELAFQCRACGLRLASFSAASSAASSGNSSDAEACGPAGAEVGSGVDDGDDDECIAGPSGRRQPAAAQWECEVCEMMNGAEARQCGVCGTSSSLDPVLAGYSLLAPGDDDGEYGCSGGLHDSSDDRPYESEYVPFVRPGGGLATGCLACGYEDPDAGAVECPLCGYAEAAGWTCVACDTVNAGNADNCAMCATPNLLHG</sequence>
<dbReference type="RefSeq" id="XP_013761612.1">
    <property type="nucleotide sequence ID" value="XM_013906158.1"/>
</dbReference>
<dbReference type="GO" id="GO:0008270">
    <property type="term" value="F:zinc ion binding"/>
    <property type="evidence" value="ECO:0007669"/>
    <property type="project" value="UniProtKB-KW"/>
</dbReference>
<evidence type="ECO:0000259" key="6">
    <source>
        <dbReference type="PROSITE" id="PS50199"/>
    </source>
</evidence>
<evidence type="ECO:0000313" key="7">
    <source>
        <dbReference type="EMBL" id="KNC54712.1"/>
    </source>
</evidence>
<dbReference type="Gene3D" id="4.10.1060.10">
    <property type="entry name" value="Zinc finger, RanBP2-type"/>
    <property type="match status" value="1"/>
</dbReference>
<reference evidence="7 8" key="1">
    <citation type="submission" date="2010-05" db="EMBL/GenBank/DDBJ databases">
        <title>The Genome Sequence of Thecamonas trahens ATCC 50062.</title>
        <authorList>
            <consortium name="The Broad Institute Genome Sequencing Platform"/>
            <person name="Russ C."/>
            <person name="Cuomo C."/>
            <person name="Shea T."/>
            <person name="Young S.K."/>
            <person name="Zeng Q."/>
            <person name="Koehrsen M."/>
            <person name="Haas B."/>
            <person name="Borodovsky M."/>
            <person name="Guigo R."/>
            <person name="Alvarado L."/>
            <person name="Berlin A."/>
            <person name="Bochicchio J."/>
            <person name="Borenstein D."/>
            <person name="Chapman S."/>
            <person name="Chen Z."/>
            <person name="Freedman E."/>
            <person name="Gellesch M."/>
            <person name="Goldberg J."/>
            <person name="Griggs A."/>
            <person name="Gujja S."/>
            <person name="Heilman E."/>
            <person name="Heiman D."/>
            <person name="Hepburn T."/>
            <person name="Howarth C."/>
            <person name="Jen D."/>
            <person name="Larson L."/>
            <person name="Mehta T."/>
            <person name="Park D."/>
            <person name="Pearson M."/>
            <person name="Roberts A."/>
            <person name="Saif S."/>
            <person name="Shenoy N."/>
            <person name="Sisk P."/>
            <person name="Stolte C."/>
            <person name="Sykes S."/>
            <person name="Thomson T."/>
            <person name="Walk T."/>
            <person name="White J."/>
            <person name="Yandava C."/>
            <person name="Burger G."/>
            <person name="Gray M.W."/>
            <person name="Holland P.W.H."/>
            <person name="King N."/>
            <person name="Lang F.B.F."/>
            <person name="Roger A.J."/>
            <person name="Ruiz-Trillo I."/>
            <person name="Lander E."/>
            <person name="Nusbaum C."/>
        </authorList>
    </citation>
    <scope>NUCLEOTIDE SEQUENCE [LARGE SCALE GENOMIC DNA]</scope>
    <source>
        <strain evidence="7 8">ATCC 50062</strain>
    </source>
</reference>
<evidence type="ECO:0000256" key="5">
    <source>
        <dbReference type="SAM" id="MobiDB-lite"/>
    </source>
</evidence>
<keyword evidence="1" id="KW-0479">Metal-binding</keyword>
<proteinExistence type="predicted"/>
<organism evidence="7 8">
    <name type="scientific">Thecamonas trahens ATCC 50062</name>
    <dbReference type="NCBI Taxonomy" id="461836"/>
    <lineage>
        <taxon>Eukaryota</taxon>
        <taxon>Apusozoa</taxon>
        <taxon>Apusomonadida</taxon>
        <taxon>Apusomonadidae</taxon>
        <taxon>Thecamonas</taxon>
    </lineage>
</organism>
<evidence type="ECO:0000256" key="2">
    <source>
        <dbReference type="ARBA" id="ARBA00022771"/>
    </source>
</evidence>
<accession>A0A0L0DR02</accession>
<feature type="compositionally biased region" description="Low complexity" evidence="5">
    <location>
        <begin position="98"/>
        <end position="116"/>
    </location>
</feature>
<dbReference type="GeneID" id="25561308"/>
<keyword evidence="8" id="KW-1185">Reference proteome</keyword>
<protein>
    <recommendedName>
        <fullName evidence="6">RanBP2-type domain-containing protein</fullName>
    </recommendedName>
</protein>
<evidence type="ECO:0000256" key="1">
    <source>
        <dbReference type="ARBA" id="ARBA00022723"/>
    </source>
</evidence>
<dbReference type="EMBL" id="GL349438">
    <property type="protein sequence ID" value="KNC54712.1"/>
    <property type="molecule type" value="Genomic_DNA"/>
</dbReference>
<dbReference type="PROSITE" id="PS50199">
    <property type="entry name" value="ZF_RANBP2_2"/>
    <property type="match status" value="1"/>
</dbReference>
<gene>
    <name evidence="7" type="ORF">AMSG_01562</name>
</gene>
<keyword evidence="3" id="KW-0862">Zinc</keyword>
<dbReference type="Proteomes" id="UP000054408">
    <property type="component" value="Unassembled WGS sequence"/>
</dbReference>
<dbReference type="PROSITE" id="PS01358">
    <property type="entry name" value="ZF_RANBP2_1"/>
    <property type="match status" value="2"/>
</dbReference>
<evidence type="ECO:0000256" key="4">
    <source>
        <dbReference type="PROSITE-ProRule" id="PRU00322"/>
    </source>
</evidence>